<sequence>MSAVRYTNGYGAPLSPQAPGQLYSWAYELLELVAKVEEVMWNADEVDVAFEDFPEAVFFLPLKKVIDQCTKVVERIWPLMTDWRPTGGSELVEQRHLTQSFVFLGDVTCKLNNPN</sequence>
<dbReference type="EMBL" id="KN846996">
    <property type="protein sequence ID" value="KIW89136.1"/>
    <property type="molecule type" value="Genomic_DNA"/>
</dbReference>
<evidence type="ECO:0000313" key="1">
    <source>
        <dbReference type="EMBL" id="KIW89136.1"/>
    </source>
</evidence>
<name>A0A0D2EGF8_CLAB1</name>
<protein>
    <submittedName>
        <fullName evidence="1">Uncharacterized protein</fullName>
    </submittedName>
</protein>
<dbReference type="VEuPathDB" id="FungiDB:Z519_09988"/>
<keyword evidence="2" id="KW-1185">Reference proteome</keyword>
<dbReference type="AlphaFoldDB" id="A0A0D2EGF8"/>
<reference evidence="1" key="1">
    <citation type="submission" date="2015-01" db="EMBL/GenBank/DDBJ databases">
        <title>The Genome Sequence of Cladophialophora bantiana CBS 173.52.</title>
        <authorList>
            <consortium name="The Broad Institute Genomics Platform"/>
            <person name="Cuomo C."/>
            <person name="de Hoog S."/>
            <person name="Gorbushina A."/>
            <person name="Stielow B."/>
            <person name="Teixiera M."/>
            <person name="Abouelleil A."/>
            <person name="Chapman S.B."/>
            <person name="Priest M."/>
            <person name="Young S.K."/>
            <person name="Wortman J."/>
            <person name="Nusbaum C."/>
            <person name="Birren B."/>
        </authorList>
    </citation>
    <scope>NUCLEOTIDE SEQUENCE [LARGE SCALE GENOMIC DNA]</scope>
    <source>
        <strain evidence="1">CBS 173.52</strain>
    </source>
</reference>
<accession>A0A0D2EGF8</accession>
<dbReference type="Proteomes" id="UP000053789">
    <property type="component" value="Unassembled WGS sequence"/>
</dbReference>
<gene>
    <name evidence="1" type="ORF">Z519_09988</name>
</gene>
<dbReference type="GeneID" id="27702916"/>
<organism evidence="1 2">
    <name type="scientific">Cladophialophora bantiana (strain ATCC 10958 / CBS 173.52 / CDC B-1940 / NIH 8579)</name>
    <name type="common">Xylohypha bantiana</name>
    <dbReference type="NCBI Taxonomy" id="1442370"/>
    <lineage>
        <taxon>Eukaryota</taxon>
        <taxon>Fungi</taxon>
        <taxon>Dikarya</taxon>
        <taxon>Ascomycota</taxon>
        <taxon>Pezizomycotina</taxon>
        <taxon>Eurotiomycetes</taxon>
        <taxon>Chaetothyriomycetidae</taxon>
        <taxon>Chaetothyriales</taxon>
        <taxon>Herpotrichiellaceae</taxon>
        <taxon>Cladophialophora</taxon>
    </lineage>
</organism>
<proteinExistence type="predicted"/>
<evidence type="ECO:0000313" key="2">
    <source>
        <dbReference type="Proteomes" id="UP000053789"/>
    </source>
</evidence>
<dbReference type="RefSeq" id="XP_016615805.1">
    <property type="nucleotide sequence ID" value="XM_016767707.1"/>
</dbReference>
<dbReference type="HOGENOM" id="CLU_2108752_0_0_1"/>